<dbReference type="InterPro" id="IPR036397">
    <property type="entry name" value="RNaseH_sf"/>
</dbReference>
<dbReference type="Gene3D" id="3.30.420.10">
    <property type="entry name" value="Ribonuclease H-like superfamily/Ribonuclease H"/>
    <property type="match status" value="1"/>
</dbReference>
<keyword evidence="3" id="KW-1185">Reference proteome</keyword>
<dbReference type="AlphaFoldDB" id="A0A8X6T0P2"/>
<evidence type="ECO:0000256" key="1">
    <source>
        <dbReference type="SAM" id="MobiDB-lite"/>
    </source>
</evidence>
<evidence type="ECO:0000313" key="2">
    <source>
        <dbReference type="EMBL" id="GFS72640.1"/>
    </source>
</evidence>
<proteinExistence type="predicted"/>
<dbReference type="InterPro" id="IPR052709">
    <property type="entry name" value="Transposase-MT_Hybrid"/>
</dbReference>
<dbReference type="PANTHER" id="PTHR46060:SF1">
    <property type="entry name" value="MARINER MOS1 TRANSPOSASE-LIKE PROTEIN"/>
    <property type="match status" value="1"/>
</dbReference>
<name>A0A8X6T0P2_NEPPI</name>
<dbReference type="OrthoDB" id="6433953at2759"/>
<organism evidence="2 3">
    <name type="scientific">Nephila pilipes</name>
    <name type="common">Giant wood spider</name>
    <name type="synonym">Nephila maculata</name>
    <dbReference type="NCBI Taxonomy" id="299642"/>
    <lineage>
        <taxon>Eukaryota</taxon>
        <taxon>Metazoa</taxon>
        <taxon>Ecdysozoa</taxon>
        <taxon>Arthropoda</taxon>
        <taxon>Chelicerata</taxon>
        <taxon>Arachnida</taxon>
        <taxon>Araneae</taxon>
        <taxon>Araneomorphae</taxon>
        <taxon>Entelegynae</taxon>
        <taxon>Araneoidea</taxon>
        <taxon>Nephilidae</taxon>
        <taxon>Nephila</taxon>
    </lineage>
</organism>
<dbReference type="GO" id="GO:0003676">
    <property type="term" value="F:nucleic acid binding"/>
    <property type="evidence" value="ECO:0007669"/>
    <property type="project" value="InterPro"/>
</dbReference>
<accession>A0A8X6T0P2</accession>
<protein>
    <recommendedName>
        <fullName evidence="4">Transposase</fullName>
    </recommendedName>
</protein>
<reference evidence="2" key="1">
    <citation type="submission" date="2020-08" db="EMBL/GenBank/DDBJ databases">
        <title>Multicomponent nature underlies the extraordinary mechanical properties of spider dragline silk.</title>
        <authorList>
            <person name="Kono N."/>
            <person name="Nakamura H."/>
            <person name="Mori M."/>
            <person name="Yoshida Y."/>
            <person name="Ohtoshi R."/>
            <person name="Malay A.D."/>
            <person name="Moran D.A.P."/>
            <person name="Tomita M."/>
            <person name="Numata K."/>
            <person name="Arakawa K."/>
        </authorList>
    </citation>
    <scope>NUCLEOTIDE SEQUENCE</scope>
</reference>
<comment type="caution">
    <text evidence="2">The sequence shown here is derived from an EMBL/GenBank/DDBJ whole genome shotgun (WGS) entry which is preliminary data.</text>
</comment>
<dbReference type="EMBL" id="BMAW01049823">
    <property type="protein sequence ID" value="GFS72640.1"/>
    <property type="molecule type" value="Genomic_DNA"/>
</dbReference>
<evidence type="ECO:0008006" key="4">
    <source>
        <dbReference type="Google" id="ProtNLM"/>
    </source>
</evidence>
<gene>
    <name evidence="2" type="ORF">NPIL_489151</name>
</gene>
<feature type="region of interest" description="Disordered" evidence="1">
    <location>
        <begin position="51"/>
        <end position="72"/>
    </location>
</feature>
<sequence length="91" mass="10705">MLKHLTEKQKIHRMSVSMQHLMRFQEMGYQLFSRIIAADETWRHHFDPATKSTSMDWRYPSSPRPKKAHSPTRGGKVMLTCFFDANGQLLL</sequence>
<evidence type="ECO:0000313" key="3">
    <source>
        <dbReference type="Proteomes" id="UP000887013"/>
    </source>
</evidence>
<dbReference type="Proteomes" id="UP000887013">
    <property type="component" value="Unassembled WGS sequence"/>
</dbReference>
<dbReference type="PANTHER" id="PTHR46060">
    <property type="entry name" value="MARINER MOS1 TRANSPOSASE-LIKE PROTEIN"/>
    <property type="match status" value="1"/>
</dbReference>